<evidence type="ECO:0000256" key="7">
    <source>
        <dbReference type="ARBA" id="ARBA00023136"/>
    </source>
</evidence>
<evidence type="ECO:0000313" key="11">
    <source>
        <dbReference type="EMBL" id="RHW35803.1"/>
    </source>
</evidence>
<reference evidence="11 12" key="1">
    <citation type="submission" date="2018-08" db="EMBL/GenBank/DDBJ databases">
        <title>Lysinibacillus sp. YLB-03 draft genome sequence.</title>
        <authorList>
            <person name="Yu L."/>
        </authorList>
    </citation>
    <scope>NUCLEOTIDE SEQUENCE [LARGE SCALE GENOMIC DNA]</scope>
    <source>
        <strain evidence="11 12">YLB-03</strain>
    </source>
</reference>
<dbReference type="OrthoDB" id="9777124at2"/>
<keyword evidence="7 10" id="KW-0472">Membrane</keyword>
<evidence type="ECO:0000313" key="12">
    <source>
        <dbReference type="Proteomes" id="UP000265692"/>
    </source>
</evidence>
<evidence type="ECO:0000256" key="2">
    <source>
        <dbReference type="ARBA" id="ARBA00022516"/>
    </source>
</evidence>
<evidence type="ECO:0000256" key="5">
    <source>
        <dbReference type="ARBA" id="ARBA00022989"/>
    </source>
</evidence>
<dbReference type="HAMAP" id="MF_01043">
    <property type="entry name" value="PlsY"/>
    <property type="match status" value="1"/>
</dbReference>
<keyword evidence="6 10" id="KW-0443">Lipid metabolism</keyword>
<dbReference type="InterPro" id="IPR003811">
    <property type="entry name" value="G3P_acylTferase_PlsY"/>
</dbReference>
<evidence type="ECO:0000256" key="1">
    <source>
        <dbReference type="ARBA" id="ARBA00022475"/>
    </source>
</evidence>
<dbReference type="Proteomes" id="UP000265692">
    <property type="component" value="Unassembled WGS sequence"/>
</dbReference>
<keyword evidence="3 10" id="KW-0808">Transferase</keyword>
<dbReference type="GO" id="GO:0043772">
    <property type="term" value="F:acyl-phosphate glycerol-3-phosphate acyltransferase activity"/>
    <property type="evidence" value="ECO:0007669"/>
    <property type="project" value="UniProtKB-UniRule"/>
</dbReference>
<dbReference type="EMBL" id="QWEI01000006">
    <property type="protein sequence ID" value="RHW35803.1"/>
    <property type="molecule type" value="Genomic_DNA"/>
</dbReference>
<dbReference type="UniPathway" id="UPA00085"/>
<comment type="subcellular location">
    <subcellularLocation>
        <location evidence="10">Cell membrane</location>
        <topology evidence="10">Multi-pass membrane protein</topology>
    </subcellularLocation>
</comment>
<evidence type="ECO:0000256" key="3">
    <source>
        <dbReference type="ARBA" id="ARBA00022679"/>
    </source>
</evidence>
<dbReference type="GO" id="GO:0005886">
    <property type="term" value="C:plasma membrane"/>
    <property type="evidence" value="ECO:0007669"/>
    <property type="project" value="UniProtKB-SubCell"/>
</dbReference>
<protein>
    <recommendedName>
        <fullName evidence="10">Glycerol-3-phosphate acyltransferase</fullName>
    </recommendedName>
    <alternativeName>
        <fullName evidence="10">Acyl-PO4 G3P acyltransferase</fullName>
    </alternativeName>
    <alternativeName>
        <fullName evidence="10">Acyl-phosphate--glycerol-3-phosphate acyltransferase</fullName>
    </alternativeName>
    <alternativeName>
        <fullName evidence="10">G3P acyltransferase</fullName>
        <shortName evidence="10">GPAT</shortName>
        <ecNumber evidence="10">2.3.1.275</ecNumber>
    </alternativeName>
    <alternativeName>
        <fullName evidence="10">Lysophosphatidic acid synthase</fullName>
        <shortName evidence="10">LPA synthase</shortName>
    </alternativeName>
</protein>
<feature type="transmembrane region" description="Helical" evidence="10">
    <location>
        <begin position="118"/>
        <end position="140"/>
    </location>
</feature>
<evidence type="ECO:0000256" key="4">
    <source>
        <dbReference type="ARBA" id="ARBA00022692"/>
    </source>
</evidence>
<keyword evidence="9 10" id="KW-1208">Phospholipid metabolism</keyword>
<dbReference type="Pfam" id="PF02660">
    <property type="entry name" value="G3P_acyltransf"/>
    <property type="match status" value="1"/>
</dbReference>
<dbReference type="GO" id="GO:0008654">
    <property type="term" value="P:phospholipid biosynthetic process"/>
    <property type="evidence" value="ECO:0007669"/>
    <property type="project" value="UniProtKB-UniRule"/>
</dbReference>
<accession>A0A396S5M3</accession>
<dbReference type="SMART" id="SM01207">
    <property type="entry name" value="G3P_acyltransf"/>
    <property type="match status" value="1"/>
</dbReference>
<dbReference type="AlphaFoldDB" id="A0A396S5M3"/>
<comment type="similarity">
    <text evidence="10">Belongs to the PlsY family.</text>
</comment>
<comment type="pathway">
    <text evidence="10">Lipid metabolism; phospholipid metabolism.</text>
</comment>
<keyword evidence="11" id="KW-0012">Acyltransferase</keyword>
<keyword evidence="12" id="KW-1185">Reference proteome</keyword>
<comment type="function">
    <text evidence="10">Catalyzes the transfer of an acyl group from acyl-phosphate (acyl-PO(4)) to glycerol-3-phosphate (G3P) to form lysophosphatidic acid (LPA). This enzyme utilizes acyl-phosphate as fatty acyl donor, but not acyl-CoA or acyl-ACP.</text>
</comment>
<gene>
    <name evidence="10" type="primary">plsY</name>
    <name evidence="11" type="ORF">D1B33_11920</name>
</gene>
<keyword evidence="4 10" id="KW-0812">Transmembrane</keyword>
<dbReference type="PANTHER" id="PTHR30309:SF0">
    <property type="entry name" value="GLYCEROL-3-PHOSPHATE ACYLTRANSFERASE-RELATED"/>
    <property type="match status" value="1"/>
</dbReference>
<organism evidence="11 12">
    <name type="scientific">Ureibacillus yapensis</name>
    <dbReference type="NCBI Taxonomy" id="2304605"/>
    <lineage>
        <taxon>Bacteria</taxon>
        <taxon>Bacillati</taxon>
        <taxon>Bacillota</taxon>
        <taxon>Bacilli</taxon>
        <taxon>Bacillales</taxon>
        <taxon>Caryophanaceae</taxon>
        <taxon>Ureibacillus</taxon>
    </lineage>
</organism>
<keyword evidence="5 10" id="KW-1133">Transmembrane helix</keyword>
<feature type="transmembrane region" description="Helical" evidence="10">
    <location>
        <begin position="87"/>
        <end position="106"/>
    </location>
</feature>
<proteinExistence type="inferred from homology"/>
<comment type="catalytic activity">
    <reaction evidence="10">
        <text>an acyl phosphate + sn-glycerol 3-phosphate = a 1-acyl-sn-glycero-3-phosphate + phosphate</text>
        <dbReference type="Rhea" id="RHEA:34075"/>
        <dbReference type="ChEBI" id="CHEBI:43474"/>
        <dbReference type="ChEBI" id="CHEBI:57597"/>
        <dbReference type="ChEBI" id="CHEBI:57970"/>
        <dbReference type="ChEBI" id="CHEBI:59918"/>
        <dbReference type="EC" id="2.3.1.275"/>
    </reaction>
</comment>
<keyword evidence="8 10" id="KW-0594">Phospholipid biosynthesis</keyword>
<keyword evidence="1 10" id="KW-1003">Cell membrane</keyword>
<evidence type="ECO:0000256" key="6">
    <source>
        <dbReference type="ARBA" id="ARBA00023098"/>
    </source>
</evidence>
<evidence type="ECO:0000256" key="9">
    <source>
        <dbReference type="ARBA" id="ARBA00023264"/>
    </source>
</evidence>
<sequence>MLWIIILTLLTGYLIGCIHGSNAAKLLSGVNLKEAGHGNAGASNATLTLGWKYGALVAFIDIGKGILAIVLLRLILANFTSYNAGEVSILLYMMGAAVIIGHNFPIHMKFQGGKGTASLIGIFIALNWKFGLIALLVFVLASLITNYLIIGVFMLYILFGAAALLIEPTLGPFLIAITLFSIAFILHVENINRLRLGTEPKVTSAFKKKK</sequence>
<feature type="transmembrane region" description="Helical" evidence="10">
    <location>
        <begin position="147"/>
        <end position="166"/>
    </location>
</feature>
<dbReference type="RefSeq" id="WP_118876622.1">
    <property type="nucleotide sequence ID" value="NZ_QWEI01000006.1"/>
</dbReference>
<name>A0A396S5M3_9BACL</name>
<evidence type="ECO:0000256" key="8">
    <source>
        <dbReference type="ARBA" id="ARBA00023209"/>
    </source>
</evidence>
<comment type="caution">
    <text evidence="11">The sequence shown here is derived from an EMBL/GenBank/DDBJ whole genome shotgun (WGS) entry which is preliminary data.</text>
</comment>
<keyword evidence="2 10" id="KW-0444">Lipid biosynthesis</keyword>
<dbReference type="EC" id="2.3.1.275" evidence="10"/>
<dbReference type="PANTHER" id="PTHR30309">
    <property type="entry name" value="INNER MEMBRANE PROTEIN YGIH"/>
    <property type="match status" value="1"/>
</dbReference>
<comment type="subunit">
    <text evidence="10">Probably interacts with PlsX.</text>
</comment>
<feature type="transmembrane region" description="Helical" evidence="10">
    <location>
        <begin position="172"/>
        <end position="188"/>
    </location>
</feature>
<evidence type="ECO:0000256" key="10">
    <source>
        <dbReference type="HAMAP-Rule" id="MF_01043"/>
    </source>
</evidence>
<feature type="transmembrane region" description="Helical" evidence="10">
    <location>
        <begin position="53"/>
        <end position="75"/>
    </location>
</feature>